<proteinExistence type="predicted"/>
<organism evidence="1 2">
    <name type="scientific">Candidatus Amesbacteria bacterium RIFCSPLOWO2_01_FULL_48_25</name>
    <dbReference type="NCBI Taxonomy" id="1797259"/>
    <lineage>
        <taxon>Bacteria</taxon>
        <taxon>Candidatus Amesiibacteriota</taxon>
    </lineage>
</organism>
<dbReference type="AlphaFoldDB" id="A0A1F4ZDT5"/>
<protein>
    <submittedName>
        <fullName evidence="1">Prevent-host-death protein</fullName>
    </submittedName>
</protein>
<evidence type="ECO:0000313" key="1">
    <source>
        <dbReference type="EMBL" id="OGD04461.1"/>
    </source>
</evidence>
<dbReference type="Proteomes" id="UP000177080">
    <property type="component" value="Unassembled WGS sequence"/>
</dbReference>
<dbReference type="STRING" id="1797259.A2989_04605"/>
<gene>
    <name evidence="1" type="ORF">A2989_04605</name>
</gene>
<accession>A0A1F4ZDT5</accession>
<comment type="caution">
    <text evidence="1">The sequence shown here is derived from an EMBL/GenBank/DDBJ whole genome shotgun (WGS) entry which is preliminary data.</text>
</comment>
<dbReference type="EMBL" id="MEXN01000001">
    <property type="protein sequence ID" value="OGD04461.1"/>
    <property type="molecule type" value="Genomic_DNA"/>
</dbReference>
<evidence type="ECO:0000313" key="2">
    <source>
        <dbReference type="Proteomes" id="UP000177080"/>
    </source>
</evidence>
<reference evidence="1 2" key="1">
    <citation type="journal article" date="2016" name="Nat. Commun.">
        <title>Thousands of microbial genomes shed light on interconnected biogeochemical processes in an aquifer system.</title>
        <authorList>
            <person name="Anantharaman K."/>
            <person name="Brown C.T."/>
            <person name="Hug L.A."/>
            <person name="Sharon I."/>
            <person name="Castelle C.J."/>
            <person name="Probst A.J."/>
            <person name="Thomas B.C."/>
            <person name="Singh A."/>
            <person name="Wilkins M.J."/>
            <person name="Karaoz U."/>
            <person name="Brodie E.L."/>
            <person name="Williams K.H."/>
            <person name="Hubbard S.S."/>
            <person name="Banfield J.F."/>
        </authorList>
    </citation>
    <scope>NUCLEOTIDE SEQUENCE [LARGE SCALE GENOMIC DNA]</scope>
</reference>
<name>A0A1F4ZDT5_9BACT</name>
<sequence length="79" mass="9150">MVMNLTISKSQFKPKALEYFRMVEEKQIQLVVTDFGKPVVDIVPHKAKKTDPLAVFRGKLIKYEDPFEPVGLEDWEALK</sequence>